<evidence type="ECO:0000313" key="2">
    <source>
        <dbReference type="Proteomes" id="UP000185124"/>
    </source>
</evidence>
<reference evidence="2" key="1">
    <citation type="submission" date="2016-12" db="EMBL/GenBank/DDBJ databases">
        <authorList>
            <person name="Varghese N."/>
            <person name="Submissions S."/>
        </authorList>
    </citation>
    <scope>NUCLEOTIDE SEQUENCE [LARGE SCALE GENOMIC DNA]</scope>
    <source>
        <strain evidence="2">DSM 45599</strain>
    </source>
</reference>
<dbReference type="EMBL" id="FSQT01000002">
    <property type="protein sequence ID" value="SIN44428.1"/>
    <property type="molecule type" value="Genomic_DNA"/>
</dbReference>
<dbReference type="OrthoDB" id="70513at2"/>
<dbReference type="STRING" id="709881.SAMN04489832_7250"/>
<sequence length="56" mass="6453">MPLVYVHGIGNREKRGGYDVASRTRDRFFRQFLPPSVVGHGEVRSPYWGKHGGRLR</sequence>
<accession>A0A1N6BDR9</accession>
<protein>
    <submittedName>
        <fullName evidence="1">Uncharacterized protein</fullName>
    </submittedName>
</protein>
<gene>
    <name evidence="1" type="ORF">SAMN04489832_7250</name>
</gene>
<dbReference type="Proteomes" id="UP000185124">
    <property type="component" value="Unassembled WGS sequence"/>
</dbReference>
<name>A0A1N6BDR9_9ACTN</name>
<dbReference type="RefSeq" id="WP_159451107.1">
    <property type="nucleotide sequence ID" value="NZ_FSQT01000002.1"/>
</dbReference>
<organism evidence="1 2">
    <name type="scientific">Micromonospora cremea</name>
    <dbReference type="NCBI Taxonomy" id="709881"/>
    <lineage>
        <taxon>Bacteria</taxon>
        <taxon>Bacillati</taxon>
        <taxon>Actinomycetota</taxon>
        <taxon>Actinomycetes</taxon>
        <taxon>Micromonosporales</taxon>
        <taxon>Micromonosporaceae</taxon>
        <taxon>Micromonospora</taxon>
    </lineage>
</organism>
<dbReference type="AlphaFoldDB" id="A0A1N6BDR9"/>
<keyword evidence="2" id="KW-1185">Reference proteome</keyword>
<evidence type="ECO:0000313" key="1">
    <source>
        <dbReference type="EMBL" id="SIN44428.1"/>
    </source>
</evidence>
<proteinExistence type="predicted"/>